<comment type="caution">
    <text evidence="1">The sequence shown here is derived from an EMBL/GenBank/DDBJ whole genome shotgun (WGS) entry which is preliminary data.</text>
</comment>
<reference evidence="1 2" key="1">
    <citation type="journal article" date="2015" name="Mol. Plant Microbe Interact.">
        <title>Genome, transcriptome, and functional analyses of Penicillium expansum provide new insights into secondary metabolism and pathogenicity.</title>
        <authorList>
            <person name="Ballester A.R."/>
            <person name="Marcet-Houben M."/>
            <person name="Levin E."/>
            <person name="Sela N."/>
            <person name="Selma-Lazaro C."/>
            <person name="Carmona L."/>
            <person name="Wisniewski M."/>
            <person name="Droby S."/>
            <person name="Gonzalez-Candelas L."/>
            <person name="Gabaldon T."/>
        </authorList>
    </citation>
    <scope>NUCLEOTIDE SEQUENCE [LARGE SCALE GENOMIC DNA]</scope>
    <source>
        <strain evidence="1 2">PHI-1</strain>
    </source>
</reference>
<organism evidence="1 2">
    <name type="scientific">Penicillium italicum</name>
    <name type="common">Blue mold</name>
    <dbReference type="NCBI Taxonomy" id="40296"/>
    <lineage>
        <taxon>Eukaryota</taxon>
        <taxon>Fungi</taxon>
        <taxon>Dikarya</taxon>
        <taxon>Ascomycota</taxon>
        <taxon>Pezizomycotina</taxon>
        <taxon>Eurotiomycetes</taxon>
        <taxon>Eurotiomycetidae</taxon>
        <taxon>Eurotiales</taxon>
        <taxon>Aspergillaceae</taxon>
        <taxon>Penicillium</taxon>
    </lineage>
</organism>
<dbReference type="Proteomes" id="UP000030104">
    <property type="component" value="Unassembled WGS sequence"/>
</dbReference>
<name>A0A0A2LIT6_PENIT</name>
<gene>
    <name evidence="1" type="ORF">PITC_073220</name>
</gene>
<accession>A0A0A2LIT6</accession>
<keyword evidence="2" id="KW-1185">Reference proteome</keyword>
<protein>
    <submittedName>
        <fullName evidence="1">Uncharacterized protein</fullName>
    </submittedName>
</protein>
<evidence type="ECO:0000313" key="2">
    <source>
        <dbReference type="Proteomes" id="UP000030104"/>
    </source>
</evidence>
<proteinExistence type="predicted"/>
<dbReference type="AlphaFoldDB" id="A0A0A2LIT6"/>
<dbReference type="EMBL" id="JQGA01000261">
    <property type="protein sequence ID" value="KGO76440.1"/>
    <property type="molecule type" value="Genomic_DNA"/>
</dbReference>
<dbReference type="HOGENOM" id="CLU_3207813_0_0_1"/>
<sequence length="45" mass="4855">MQSMLKSKSAVYAGDGAMDRSWRMSSTISRSRSVKEVGGCTKLGI</sequence>
<evidence type="ECO:0000313" key="1">
    <source>
        <dbReference type="EMBL" id="KGO76440.1"/>
    </source>
</evidence>
<dbReference type="OrthoDB" id="4360534at2759"/>